<gene>
    <name evidence="5" type="ORF">LH29_09445</name>
</gene>
<keyword evidence="3" id="KW-0732">Signal</keyword>
<evidence type="ECO:0000259" key="4">
    <source>
        <dbReference type="Pfam" id="PF01103"/>
    </source>
</evidence>
<sequence>MRNYLILLLISLTAFGSYSQNVTSDSTSVAQEKEKKNFNFNLMPYMSYNRNLEFMYGVLPLAMYRLNPNDTISPKSLSGITGVFTTNGSKFIGFFNRWHLAQDTWRIQLYGATGNHISQFYYDYDITPGFYDYKTKTKLISIGLQRKVLHTLYAGISYTYAHHFTKYEDEIIPDATTDTHSLQYIALWDTRNEVYYPTDGNQIRLKWNSFPQWMGNDIEANKIITEYNQYFPFHDGRDVLAARFSGTFGLGDIAFEQQVVLGGNDIRGYSEAKYRGDGLMAIQGEYRYNFASRMGLVGFAGLATIYGSPTKDFDWDLYPGFGVGYRYQAFKSANFNIGFDAALGKDDWGVYFRIGEAF</sequence>
<dbReference type="GO" id="GO:0019867">
    <property type="term" value="C:outer membrane"/>
    <property type="evidence" value="ECO:0007669"/>
    <property type="project" value="InterPro"/>
</dbReference>
<evidence type="ECO:0000256" key="1">
    <source>
        <dbReference type="ARBA" id="ARBA00004370"/>
    </source>
</evidence>
<organism evidence="5 6">
    <name type="scientific">Draconibacterium sediminis</name>
    <dbReference type="NCBI Taxonomy" id="1544798"/>
    <lineage>
        <taxon>Bacteria</taxon>
        <taxon>Pseudomonadati</taxon>
        <taxon>Bacteroidota</taxon>
        <taxon>Bacteroidia</taxon>
        <taxon>Marinilabiliales</taxon>
        <taxon>Prolixibacteraceae</taxon>
        <taxon>Draconibacterium</taxon>
    </lineage>
</organism>
<dbReference type="RefSeq" id="WP_045027935.1">
    <property type="nucleotide sequence ID" value="NZ_JRHC01000001.1"/>
</dbReference>
<dbReference type="Proteomes" id="UP000032544">
    <property type="component" value="Unassembled WGS sequence"/>
</dbReference>
<dbReference type="Pfam" id="PF01103">
    <property type="entry name" value="Omp85"/>
    <property type="match status" value="1"/>
</dbReference>
<feature type="signal peptide" evidence="3">
    <location>
        <begin position="1"/>
        <end position="19"/>
    </location>
</feature>
<dbReference type="EMBL" id="JRHC01000001">
    <property type="protein sequence ID" value="KJF45555.1"/>
    <property type="molecule type" value="Genomic_DNA"/>
</dbReference>
<dbReference type="InterPro" id="IPR000184">
    <property type="entry name" value="Bac_surfAg_D15"/>
</dbReference>
<dbReference type="AlphaFoldDB" id="A0A0D8JF56"/>
<name>A0A0D8JF56_9BACT</name>
<evidence type="ECO:0000313" key="6">
    <source>
        <dbReference type="Proteomes" id="UP000032544"/>
    </source>
</evidence>
<evidence type="ECO:0000256" key="3">
    <source>
        <dbReference type="SAM" id="SignalP"/>
    </source>
</evidence>
<dbReference type="STRING" id="1544798.LH29_09445"/>
<accession>A0A0D8JF56</accession>
<keyword evidence="6" id="KW-1185">Reference proteome</keyword>
<feature type="domain" description="Bacterial surface antigen (D15)" evidence="4">
    <location>
        <begin position="104"/>
        <end position="358"/>
    </location>
</feature>
<comment type="subcellular location">
    <subcellularLocation>
        <location evidence="1">Membrane</location>
    </subcellularLocation>
</comment>
<proteinExistence type="predicted"/>
<comment type="caution">
    <text evidence="5">The sequence shown here is derived from an EMBL/GenBank/DDBJ whole genome shotgun (WGS) entry which is preliminary data.</text>
</comment>
<reference evidence="5 6" key="1">
    <citation type="submission" date="2014-09" db="EMBL/GenBank/DDBJ databases">
        <title>Draft Genome Sequence of Draconibacterium sp. JN14CK-3.</title>
        <authorList>
            <person name="Dong C."/>
            <person name="Lai Q."/>
            <person name="Shao Z."/>
        </authorList>
    </citation>
    <scope>NUCLEOTIDE SEQUENCE [LARGE SCALE GENOMIC DNA]</scope>
    <source>
        <strain evidence="5 6">JN14CK-3</strain>
    </source>
</reference>
<protein>
    <submittedName>
        <fullName evidence="5">Membrane protein</fullName>
    </submittedName>
</protein>
<evidence type="ECO:0000256" key="2">
    <source>
        <dbReference type="ARBA" id="ARBA00023136"/>
    </source>
</evidence>
<dbReference type="OrthoDB" id="9771071at2"/>
<evidence type="ECO:0000313" key="5">
    <source>
        <dbReference type="EMBL" id="KJF45555.1"/>
    </source>
</evidence>
<keyword evidence="2" id="KW-0472">Membrane</keyword>
<feature type="chain" id="PRO_5002331360" evidence="3">
    <location>
        <begin position="20"/>
        <end position="358"/>
    </location>
</feature>
<dbReference type="PATRIC" id="fig|1544798.3.peg.1894"/>
<dbReference type="Gene3D" id="2.40.160.50">
    <property type="entry name" value="membrane protein fhac: a member of the omp85/tpsb transporter family"/>
    <property type="match status" value="1"/>
</dbReference>